<sequence>MVGTKAGKSSRPRASCTECQRRKQKCNRQWPCNHCQARKIPHLCKLTRVNPSKNPFASKEASRKTYLSSKEEENITRDEVISEVTEGTVEESPVLAAKNELRDLGYMPNARDLLFGKRVPTESASASKQVPDTMSSELKDAIRLLPPKPYTDILIQHYLEVTNFSYYALYPPVFSHDYANWWSDRANGKPLAPELTCLILRVCASSLQYLTPDIQTKLETELGESVQSLSESYHHVAKQLSNTIAPGKGGLVQIQQLFLTAAWFKSESLFVESWHALGSCIHEAQELGMHKKHQRPGLSEFEIEMRRRLWCLLYVWDWQMSMLLSRPLVINPTSCAYELPNMQLEITDPATGPPSPVSHIASQCELGQAITRITAAIGEINEDSEADSLKANIEAWMESLPRAYQENNADTQWDEEHIYVPLQRRQLHAIGYMTMLIPFKGFLSKTFDSQSSNTDKARRETAIDIALHLMEVSHRLFNQVFPVNAKFHLVTFLIFDTAAFLCSAMIHDKDHSLPRRDNVLQAIDVACSLMTQLAQVTKTGAICQPVLEKLARSLSQRTATAMNGNISNVALGGFGTSSAPETLLHNDDISPESMPSSLEFMPGNDIFPSNPAGLDLPSTGMETLPIMSVGDFSGLDVGQFDEIWDWQNLDLTLLPHTKQ</sequence>
<keyword evidence="2" id="KW-0479">Metal-binding</keyword>
<evidence type="ECO:0000313" key="10">
    <source>
        <dbReference type="Proteomes" id="UP000191285"/>
    </source>
</evidence>
<dbReference type="PANTHER" id="PTHR31001:SF84">
    <property type="entry name" value="FUNGAL SPECIFIC TRANSCRIPTION FACTOR"/>
    <property type="match status" value="1"/>
</dbReference>
<dbReference type="OrthoDB" id="5344325at2759"/>
<dbReference type="Proteomes" id="UP000191285">
    <property type="component" value="Unassembled WGS sequence"/>
</dbReference>
<gene>
    <name evidence="9" type="ORF">PENSTE_c008G02284</name>
</gene>
<keyword evidence="3" id="KW-0805">Transcription regulation</keyword>
<dbReference type="InterPro" id="IPR050613">
    <property type="entry name" value="Sec_Metabolite_Reg"/>
</dbReference>
<feature type="domain" description="Zn(2)-C6 fungal-type" evidence="8">
    <location>
        <begin position="15"/>
        <end position="46"/>
    </location>
</feature>
<evidence type="ECO:0000259" key="8">
    <source>
        <dbReference type="PROSITE" id="PS50048"/>
    </source>
</evidence>
<dbReference type="STRING" id="303698.A0A1V6TCJ3"/>
<reference evidence="10" key="1">
    <citation type="journal article" date="2017" name="Nat. Microbiol.">
        <title>Global analysis of biosynthetic gene clusters reveals vast potential of secondary metabolite production in Penicillium species.</title>
        <authorList>
            <person name="Nielsen J.C."/>
            <person name="Grijseels S."/>
            <person name="Prigent S."/>
            <person name="Ji B."/>
            <person name="Dainat J."/>
            <person name="Nielsen K.F."/>
            <person name="Frisvad J.C."/>
            <person name="Workman M."/>
            <person name="Nielsen J."/>
        </authorList>
    </citation>
    <scope>NUCLEOTIDE SEQUENCE [LARGE SCALE GENOMIC DNA]</scope>
    <source>
        <strain evidence="10">IBT 24891</strain>
    </source>
</reference>
<dbReference type="GO" id="GO:0005634">
    <property type="term" value="C:nucleus"/>
    <property type="evidence" value="ECO:0007669"/>
    <property type="project" value="UniProtKB-SubCell"/>
</dbReference>
<dbReference type="GO" id="GO:0008270">
    <property type="term" value="F:zinc ion binding"/>
    <property type="evidence" value="ECO:0007669"/>
    <property type="project" value="InterPro"/>
</dbReference>
<dbReference type="GO" id="GO:0003677">
    <property type="term" value="F:DNA binding"/>
    <property type="evidence" value="ECO:0007669"/>
    <property type="project" value="UniProtKB-KW"/>
</dbReference>
<dbReference type="Gene3D" id="4.10.240.10">
    <property type="entry name" value="Zn(2)-C6 fungal-type DNA-binding domain"/>
    <property type="match status" value="1"/>
</dbReference>
<dbReference type="InterPro" id="IPR001138">
    <property type="entry name" value="Zn2Cys6_DnaBD"/>
</dbReference>
<evidence type="ECO:0000256" key="6">
    <source>
        <dbReference type="ARBA" id="ARBA00023242"/>
    </source>
</evidence>
<dbReference type="EMBL" id="MLKD01000008">
    <property type="protein sequence ID" value="OQE23876.1"/>
    <property type="molecule type" value="Genomic_DNA"/>
</dbReference>
<keyword evidence="4" id="KW-0238">DNA-binding</keyword>
<comment type="subcellular location">
    <subcellularLocation>
        <location evidence="1">Nucleus</location>
    </subcellularLocation>
</comment>
<dbReference type="GO" id="GO:0006351">
    <property type="term" value="P:DNA-templated transcription"/>
    <property type="evidence" value="ECO:0007669"/>
    <property type="project" value="InterPro"/>
</dbReference>
<name>A0A1V6TCJ3_9EURO</name>
<dbReference type="SUPFAM" id="SSF57701">
    <property type="entry name" value="Zn2/Cys6 DNA-binding domain"/>
    <property type="match status" value="1"/>
</dbReference>
<dbReference type="SMART" id="SM00066">
    <property type="entry name" value="GAL4"/>
    <property type="match status" value="1"/>
</dbReference>
<organism evidence="9 10">
    <name type="scientific">Penicillium steckii</name>
    <dbReference type="NCBI Taxonomy" id="303698"/>
    <lineage>
        <taxon>Eukaryota</taxon>
        <taxon>Fungi</taxon>
        <taxon>Dikarya</taxon>
        <taxon>Ascomycota</taxon>
        <taxon>Pezizomycotina</taxon>
        <taxon>Eurotiomycetes</taxon>
        <taxon>Eurotiomycetidae</taxon>
        <taxon>Eurotiales</taxon>
        <taxon>Aspergillaceae</taxon>
        <taxon>Penicillium</taxon>
    </lineage>
</organism>
<dbReference type="InterPro" id="IPR007219">
    <property type="entry name" value="XnlR_reg_dom"/>
</dbReference>
<dbReference type="PROSITE" id="PS50048">
    <property type="entry name" value="ZN2_CY6_FUNGAL_2"/>
    <property type="match status" value="1"/>
</dbReference>
<dbReference type="InterPro" id="IPR036864">
    <property type="entry name" value="Zn2-C6_fun-type_DNA-bd_sf"/>
</dbReference>
<dbReference type="AlphaFoldDB" id="A0A1V6TCJ3"/>
<keyword evidence="5" id="KW-0804">Transcription</keyword>
<dbReference type="PANTHER" id="PTHR31001">
    <property type="entry name" value="UNCHARACTERIZED TRANSCRIPTIONAL REGULATORY PROTEIN"/>
    <property type="match status" value="1"/>
</dbReference>
<comment type="caution">
    <text evidence="9">The sequence shown here is derived from an EMBL/GenBank/DDBJ whole genome shotgun (WGS) entry which is preliminary data.</text>
</comment>
<keyword evidence="10" id="KW-1185">Reference proteome</keyword>
<accession>A0A1V6TCJ3</accession>
<evidence type="ECO:0000256" key="4">
    <source>
        <dbReference type="ARBA" id="ARBA00023125"/>
    </source>
</evidence>
<dbReference type="CDD" id="cd12148">
    <property type="entry name" value="fungal_TF_MHR"/>
    <property type="match status" value="1"/>
</dbReference>
<keyword evidence="6" id="KW-0539">Nucleus</keyword>
<dbReference type="GO" id="GO:0000981">
    <property type="term" value="F:DNA-binding transcription factor activity, RNA polymerase II-specific"/>
    <property type="evidence" value="ECO:0007669"/>
    <property type="project" value="InterPro"/>
</dbReference>
<evidence type="ECO:0000256" key="3">
    <source>
        <dbReference type="ARBA" id="ARBA00023015"/>
    </source>
</evidence>
<protein>
    <recommendedName>
        <fullName evidence="8">Zn(2)-C6 fungal-type domain-containing protein</fullName>
    </recommendedName>
</protein>
<proteinExistence type="predicted"/>
<evidence type="ECO:0000256" key="1">
    <source>
        <dbReference type="ARBA" id="ARBA00004123"/>
    </source>
</evidence>
<evidence type="ECO:0000256" key="7">
    <source>
        <dbReference type="SAM" id="MobiDB-lite"/>
    </source>
</evidence>
<dbReference type="CDD" id="cd00067">
    <property type="entry name" value="GAL4"/>
    <property type="match status" value="1"/>
</dbReference>
<evidence type="ECO:0000256" key="5">
    <source>
        <dbReference type="ARBA" id="ARBA00023163"/>
    </source>
</evidence>
<dbReference type="Pfam" id="PF04082">
    <property type="entry name" value="Fungal_trans"/>
    <property type="match status" value="1"/>
</dbReference>
<feature type="region of interest" description="Disordered" evidence="7">
    <location>
        <begin position="51"/>
        <end position="72"/>
    </location>
</feature>
<evidence type="ECO:0000256" key="2">
    <source>
        <dbReference type="ARBA" id="ARBA00022723"/>
    </source>
</evidence>
<evidence type="ECO:0000313" key="9">
    <source>
        <dbReference type="EMBL" id="OQE23876.1"/>
    </source>
</evidence>
<dbReference type="SMART" id="SM00906">
    <property type="entry name" value="Fungal_trans"/>
    <property type="match status" value="1"/>
</dbReference>